<dbReference type="InterPro" id="IPR058582">
    <property type="entry name" value="KH_NusA_2nd"/>
</dbReference>
<keyword evidence="9" id="KW-0251">Elongation factor</keyword>
<dbReference type="Gene3D" id="2.40.50.140">
    <property type="entry name" value="Nucleic acid-binding proteins"/>
    <property type="match status" value="1"/>
</dbReference>
<dbReference type="CDD" id="cd02134">
    <property type="entry name" value="KH-II_NusA_rpt1"/>
    <property type="match status" value="1"/>
</dbReference>
<dbReference type="InterPro" id="IPR012340">
    <property type="entry name" value="NA-bd_OB-fold"/>
</dbReference>
<dbReference type="FunFam" id="2.40.50.140:FF:000058">
    <property type="entry name" value="Transcription termination/antitermination protein NusA"/>
    <property type="match status" value="1"/>
</dbReference>
<dbReference type="InterPro" id="IPR004087">
    <property type="entry name" value="KH_dom"/>
</dbReference>
<protein>
    <recommendedName>
        <fullName evidence="7">Transcription termination/antitermination protein NusA</fullName>
    </recommendedName>
</protein>
<keyword evidence="2 7" id="KW-0963">Cytoplasm</keyword>
<dbReference type="Pfam" id="PF08529">
    <property type="entry name" value="NusA_N"/>
    <property type="match status" value="1"/>
</dbReference>
<evidence type="ECO:0000256" key="4">
    <source>
        <dbReference type="ARBA" id="ARBA00022884"/>
    </source>
</evidence>
<dbReference type="Pfam" id="PF26594">
    <property type="entry name" value="KH_NusA_2nd"/>
    <property type="match status" value="1"/>
</dbReference>
<dbReference type="InterPro" id="IPR010213">
    <property type="entry name" value="TF_NusA"/>
</dbReference>
<evidence type="ECO:0000313" key="9">
    <source>
        <dbReference type="EMBL" id="KPV51580.1"/>
    </source>
</evidence>
<dbReference type="Gene3D" id="3.30.1480.10">
    <property type="entry name" value="NusA, N-terminal domain"/>
    <property type="match status" value="1"/>
</dbReference>
<dbReference type="SUPFAM" id="SSF50249">
    <property type="entry name" value="Nucleic acid-binding proteins"/>
    <property type="match status" value="1"/>
</dbReference>
<dbReference type="PROSITE" id="PS50084">
    <property type="entry name" value="KH_TYPE_1"/>
    <property type="match status" value="1"/>
</dbReference>
<comment type="similarity">
    <text evidence="7">Belongs to the NusA family.</text>
</comment>
<keyword evidence="9" id="KW-0648">Protein biosynthesis</keyword>
<dbReference type="PATRIC" id="fig|186479.3.peg.10495"/>
<dbReference type="NCBIfam" id="TIGR01953">
    <property type="entry name" value="NusA"/>
    <property type="match status" value="1"/>
</dbReference>
<dbReference type="GO" id="GO:0003746">
    <property type="term" value="F:translation elongation factor activity"/>
    <property type="evidence" value="ECO:0007669"/>
    <property type="project" value="UniProtKB-KW"/>
</dbReference>
<evidence type="ECO:0000256" key="7">
    <source>
        <dbReference type="HAMAP-Rule" id="MF_00945"/>
    </source>
</evidence>
<gene>
    <name evidence="7" type="primary">nusA</name>
    <name evidence="9" type="ORF">SE17_20385</name>
</gene>
<evidence type="ECO:0000259" key="8">
    <source>
        <dbReference type="PROSITE" id="PS50126"/>
    </source>
</evidence>
<dbReference type="GO" id="GO:0006353">
    <property type="term" value="P:DNA-templated transcription termination"/>
    <property type="evidence" value="ECO:0007669"/>
    <property type="project" value="UniProtKB-UniRule"/>
</dbReference>
<accession>A0A0P9DEV4</accession>
<dbReference type="InterPro" id="IPR025249">
    <property type="entry name" value="TF_NusA_KH_1st"/>
</dbReference>
<proteinExistence type="inferred from homology"/>
<dbReference type="SUPFAM" id="SSF54814">
    <property type="entry name" value="Prokaryotic type KH domain (KH-domain type II)"/>
    <property type="match status" value="2"/>
</dbReference>
<dbReference type="FunFam" id="3.30.1480.10:FF:000002">
    <property type="entry name" value="Transcription termination/antitermination protein NusA"/>
    <property type="match status" value="1"/>
</dbReference>
<dbReference type="Gene3D" id="3.30.300.20">
    <property type="match status" value="2"/>
</dbReference>
<dbReference type="GO" id="GO:0003723">
    <property type="term" value="F:RNA binding"/>
    <property type="evidence" value="ECO:0007669"/>
    <property type="project" value="UniProtKB-UniRule"/>
</dbReference>
<evidence type="ECO:0000313" key="10">
    <source>
        <dbReference type="Proteomes" id="UP000050509"/>
    </source>
</evidence>
<name>A0A0P9DEV4_9CHLR</name>
<evidence type="ECO:0000256" key="6">
    <source>
        <dbReference type="ARBA" id="ARBA00023163"/>
    </source>
</evidence>
<dbReference type="CDD" id="cd04455">
    <property type="entry name" value="S1_NusA"/>
    <property type="match status" value="1"/>
</dbReference>
<dbReference type="GO" id="GO:0031564">
    <property type="term" value="P:transcription antitermination"/>
    <property type="evidence" value="ECO:0007669"/>
    <property type="project" value="UniProtKB-UniRule"/>
</dbReference>
<comment type="caution">
    <text evidence="9">The sequence shown here is derived from an EMBL/GenBank/DDBJ whole genome shotgun (WGS) entry which is preliminary data.</text>
</comment>
<keyword evidence="5 7" id="KW-0805">Transcription regulation</keyword>
<reference evidence="9 10" key="1">
    <citation type="submission" date="2015-09" db="EMBL/GenBank/DDBJ databases">
        <title>Draft genome sequence of Kouleothrix aurantiaca JCM 19913.</title>
        <authorList>
            <person name="Hemp J."/>
        </authorList>
    </citation>
    <scope>NUCLEOTIDE SEQUENCE [LARGE SCALE GENOMIC DNA]</scope>
    <source>
        <strain evidence="9 10">COM-B</strain>
    </source>
</reference>
<dbReference type="InterPro" id="IPR036555">
    <property type="entry name" value="NusA_N_sf"/>
</dbReference>
<dbReference type="PROSITE" id="PS50126">
    <property type="entry name" value="S1"/>
    <property type="match status" value="1"/>
</dbReference>
<keyword evidence="1 7" id="KW-0806">Transcription termination</keyword>
<feature type="domain" description="S1 motif" evidence="8">
    <location>
        <begin position="138"/>
        <end position="202"/>
    </location>
</feature>
<dbReference type="SMART" id="SM00316">
    <property type="entry name" value="S1"/>
    <property type="match status" value="1"/>
</dbReference>
<evidence type="ECO:0000256" key="5">
    <source>
        <dbReference type="ARBA" id="ARBA00023015"/>
    </source>
</evidence>
<evidence type="ECO:0000256" key="2">
    <source>
        <dbReference type="ARBA" id="ARBA00022490"/>
    </source>
</evidence>
<dbReference type="Pfam" id="PF22483">
    <property type="entry name" value="Mu-transpos_C_2"/>
    <property type="match status" value="1"/>
</dbReference>
<dbReference type="InterPro" id="IPR030842">
    <property type="entry name" value="TF_NusA_bacterial"/>
</dbReference>
<dbReference type="InterPro" id="IPR003029">
    <property type="entry name" value="S1_domain"/>
</dbReference>
<keyword evidence="10" id="KW-1185">Reference proteome</keyword>
<keyword evidence="4 7" id="KW-0694">RNA-binding</keyword>
<dbReference type="Pfam" id="PF00575">
    <property type="entry name" value="S1"/>
    <property type="match status" value="1"/>
</dbReference>
<dbReference type="HAMAP" id="MF_00945_B">
    <property type="entry name" value="NusA_B"/>
    <property type="match status" value="1"/>
</dbReference>
<evidence type="ECO:0000256" key="3">
    <source>
        <dbReference type="ARBA" id="ARBA00022814"/>
    </source>
</evidence>
<dbReference type="InterPro" id="IPR054353">
    <property type="entry name" value="IstA-like_C"/>
</dbReference>
<dbReference type="SMART" id="SM00322">
    <property type="entry name" value="KH"/>
    <property type="match status" value="2"/>
</dbReference>
<dbReference type="EMBL" id="LJCR01000856">
    <property type="protein sequence ID" value="KPV51580.1"/>
    <property type="molecule type" value="Genomic_DNA"/>
</dbReference>
<dbReference type="PANTHER" id="PTHR22648:SF0">
    <property type="entry name" value="TRANSCRIPTION TERMINATION_ANTITERMINATION PROTEIN NUSA"/>
    <property type="match status" value="1"/>
</dbReference>
<dbReference type="Pfam" id="PF13184">
    <property type="entry name" value="KH_NusA_1st"/>
    <property type="match status" value="1"/>
</dbReference>
<dbReference type="Proteomes" id="UP000050509">
    <property type="component" value="Unassembled WGS sequence"/>
</dbReference>
<dbReference type="GO" id="GO:0005829">
    <property type="term" value="C:cytosol"/>
    <property type="evidence" value="ECO:0007669"/>
    <property type="project" value="TreeGrafter"/>
</dbReference>
<dbReference type="FunFam" id="3.30.300.20:FF:000002">
    <property type="entry name" value="Transcription termination/antitermination protein NusA"/>
    <property type="match status" value="1"/>
</dbReference>
<comment type="subcellular location">
    <subcellularLocation>
        <location evidence="7">Cytoplasm</location>
    </subcellularLocation>
</comment>
<dbReference type="PANTHER" id="PTHR22648">
    <property type="entry name" value="TRANSCRIPTION TERMINATION FACTOR NUSA"/>
    <property type="match status" value="1"/>
</dbReference>
<sequence length="443" mass="49297">MKHEFYAAISQIAAERGIPKEAIVEVMEKALVTAYRRTLGNNPPPIEVTVKLDPQTGQARVFAEKQVVDEVFDDRFEIDYVDAKRVKSDVELGETIVVESTPNDFGRIAAQTAKQVILQGIKEVERAHIYGEYMDREGELVTATVQRVSKGNVILEMGKAEAILPPKEQVDSDRYYHGQRLKVYLMEIRNEDRGPRLIASRTHKQLIMRLFEMEVPEIYNGTVEIKSIAREPGLRTKVGVTARQEGIDPVGSCVGMRGVRIQNIVNELNGEKIDVVQWSSDPKEFIANALSPAQVVEVQLREDEHAATVIVPDKQLSLAIGKEGQNVRLAAKLSGWRIDIKSATALLDEERAAAEARDAADAELLATEAALATAKVESRKVRADGTVVYQNHRYGPLGDDLIGEMVQLRATPQKLNIYHNDRLIASYMLAEDDETAGDSEDEE</sequence>
<dbReference type="InterPro" id="IPR015946">
    <property type="entry name" value="KH_dom-like_a/b"/>
</dbReference>
<dbReference type="SUPFAM" id="SSF69705">
    <property type="entry name" value="Transcription factor NusA, N-terminal domain"/>
    <property type="match status" value="1"/>
</dbReference>
<comment type="subunit">
    <text evidence="7">Monomer. Binds directly to the core enzyme of the DNA-dependent RNA polymerase and to nascent RNA.</text>
</comment>
<dbReference type="InterPro" id="IPR013735">
    <property type="entry name" value="TF_NusA_N"/>
</dbReference>
<keyword evidence="3 7" id="KW-0889">Transcription antitermination</keyword>
<dbReference type="FunFam" id="3.30.300.20:FF:000005">
    <property type="entry name" value="Transcription termination/antitermination protein NusA"/>
    <property type="match status" value="1"/>
</dbReference>
<comment type="function">
    <text evidence="7">Participates in both transcription termination and antitermination.</text>
</comment>
<keyword evidence="6 7" id="KW-0804">Transcription</keyword>
<evidence type="ECO:0000256" key="1">
    <source>
        <dbReference type="ARBA" id="ARBA00022472"/>
    </source>
</evidence>
<dbReference type="AlphaFoldDB" id="A0A0P9DEV4"/>
<dbReference type="InterPro" id="IPR009019">
    <property type="entry name" value="KH_sf_prok-type"/>
</dbReference>
<dbReference type="CDD" id="cd22529">
    <property type="entry name" value="KH-II_NusA_rpt2"/>
    <property type="match status" value="1"/>
</dbReference>
<dbReference type="GO" id="GO:0003700">
    <property type="term" value="F:DNA-binding transcription factor activity"/>
    <property type="evidence" value="ECO:0007669"/>
    <property type="project" value="InterPro"/>
</dbReference>
<organism evidence="9 10">
    <name type="scientific">Kouleothrix aurantiaca</name>
    <dbReference type="NCBI Taxonomy" id="186479"/>
    <lineage>
        <taxon>Bacteria</taxon>
        <taxon>Bacillati</taxon>
        <taxon>Chloroflexota</taxon>
        <taxon>Chloroflexia</taxon>
        <taxon>Chloroflexales</taxon>
        <taxon>Roseiflexineae</taxon>
        <taxon>Roseiflexaceae</taxon>
        <taxon>Kouleothrix</taxon>
    </lineage>
</organism>